<dbReference type="Proteomes" id="UP001148313">
    <property type="component" value="Unassembled WGS sequence"/>
</dbReference>
<keyword evidence="2" id="KW-1185">Reference proteome</keyword>
<gene>
    <name evidence="1" type="ORF">OOZ53_03165</name>
</gene>
<comment type="caution">
    <text evidence="1">The sequence shown here is derived from an EMBL/GenBank/DDBJ whole genome shotgun (WGS) entry which is preliminary data.</text>
</comment>
<evidence type="ECO:0000313" key="1">
    <source>
        <dbReference type="EMBL" id="MDA4844329.1"/>
    </source>
</evidence>
<organism evidence="1 2">
    <name type="scientific">Hoeflea poritis</name>
    <dbReference type="NCBI Taxonomy" id="2993659"/>
    <lineage>
        <taxon>Bacteria</taxon>
        <taxon>Pseudomonadati</taxon>
        <taxon>Pseudomonadota</taxon>
        <taxon>Alphaproteobacteria</taxon>
        <taxon>Hyphomicrobiales</taxon>
        <taxon>Rhizobiaceae</taxon>
        <taxon>Hoeflea</taxon>
    </lineage>
</organism>
<reference evidence="1" key="1">
    <citation type="submission" date="2022-11" db="EMBL/GenBank/DDBJ databases">
        <title>Hoeflea poritis sp. nov., isolated from scleractinian coral Porites lutea.</title>
        <authorList>
            <person name="Zhang G."/>
            <person name="Wei Q."/>
            <person name="Cai L."/>
        </authorList>
    </citation>
    <scope>NUCLEOTIDE SEQUENCE</scope>
    <source>
        <strain evidence="1">E7-10</strain>
    </source>
</reference>
<protein>
    <submittedName>
        <fullName evidence="1">DUF2332 family protein</fullName>
    </submittedName>
</protein>
<dbReference type="RefSeq" id="WP_271087862.1">
    <property type="nucleotide sequence ID" value="NZ_JAPJZH010000002.1"/>
</dbReference>
<name>A0ABT4VI86_9HYPH</name>
<dbReference type="Pfam" id="PF10094">
    <property type="entry name" value="DUF2332"/>
    <property type="match status" value="1"/>
</dbReference>
<accession>A0ABT4VI86</accession>
<sequence length="363" mass="40086">MTERALPQPLKKAFLRQKQACDSLGSAFTALLCGTIAERGLPESRAFQALSDWPGDPSANGDSVPLRLCGALHELVLSSRDASLAQLYPPNHADIDAANLHSAVRAAIKRHDEWICERLRNAPQTNEIRRAAAIYAALLHIGAIAARPVVLSELGSSAGLNLLLDDFSYRFAGRQYGMPGSIVHLEPDWSGPPPPAADISIAERRGCDLRPFDLTDDTDRLRLLSYVWADQTDRIDRLRAALALQEKRSMSVDAADAVEWLDARLREPMDGHAHVVFHTIAWQYLPESRRRRGQSLIEAAGARATPDAPLYRVGLEADGRSPGAALTLQGWPGGIERELARVDFHGRWIQWDKDSHSILRNEI</sequence>
<proteinExistence type="predicted"/>
<dbReference type="EMBL" id="JAPJZH010000002">
    <property type="protein sequence ID" value="MDA4844329.1"/>
    <property type="molecule type" value="Genomic_DNA"/>
</dbReference>
<dbReference type="PIRSF" id="PIRSF012608">
    <property type="entry name" value="UCP012608"/>
    <property type="match status" value="1"/>
</dbReference>
<dbReference type="InterPro" id="IPR011200">
    <property type="entry name" value="UCP012608"/>
</dbReference>
<evidence type="ECO:0000313" key="2">
    <source>
        <dbReference type="Proteomes" id="UP001148313"/>
    </source>
</evidence>